<organism evidence="2 3">
    <name type="scientific">Gossypium barbadense</name>
    <name type="common">Sea Island cotton</name>
    <name type="synonym">Hibiscus barbadensis</name>
    <dbReference type="NCBI Taxonomy" id="3634"/>
    <lineage>
        <taxon>Eukaryota</taxon>
        <taxon>Viridiplantae</taxon>
        <taxon>Streptophyta</taxon>
        <taxon>Embryophyta</taxon>
        <taxon>Tracheophyta</taxon>
        <taxon>Spermatophyta</taxon>
        <taxon>Magnoliopsida</taxon>
        <taxon>eudicotyledons</taxon>
        <taxon>Gunneridae</taxon>
        <taxon>Pentapetalae</taxon>
        <taxon>rosids</taxon>
        <taxon>malvids</taxon>
        <taxon>Malvales</taxon>
        <taxon>Malvaceae</taxon>
        <taxon>Malvoideae</taxon>
        <taxon>Gossypium</taxon>
    </lineage>
</organism>
<evidence type="ECO:0000256" key="1">
    <source>
        <dbReference type="SAM" id="MobiDB-lite"/>
    </source>
</evidence>
<reference evidence="2 3" key="1">
    <citation type="submission" date="2015-01" db="EMBL/GenBank/DDBJ databases">
        <title>Genome of allotetraploid Gossypium barbadense reveals genomic plasticity and fiber elongation in cotton evolution.</title>
        <authorList>
            <person name="Chen X."/>
            <person name="Liu X."/>
            <person name="Zhao B."/>
            <person name="Zheng H."/>
            <person name="Hu Y."/>
            <person name="Lu G."/>
            <person name="Yang C."/>
            <person name="Chen J."/>
            <person name="Shan C."/>
            <person name="Zhang L."/>
            <person name="Zhou Y."/>
            <person name="Wang L."/>
            <person name="Guo W."/>
            <person name="Bai Y."/>
            <person name="Ruan J."/>
            <person name="Shangguan X."/>
            <person name="Mao Y."/>
            <person name="Jiang J."/>
            <person name="Zhu Y."/>
            <person name="Lei J."/>
            <person name="Kang H."/>
            <person name="Chen S."/>
            <person name="He X."/>
            <person name="Wang R."/>
            <person name="Wang Y."/>
            <person name="Chen J."/>
            <person name="Wang L."/>
            <person name="Yu S."/>
            <person name="Wang B."/>
            <person name="Wei J."/>
            <person name="Song S."/>
            <person name="Lu X."/>
            <person name="Gao Z."/>
            <person name="Gu W."/>
            <person name="Deng X."/>
            <person name="Ma D."/>
            <person name="Wang S."/>
            <person name="Liang W."/>
            <person name="Fang L."/>
            <person name="Cai C."/>
            <person name="Zhu X."/>
            <person name="Zhou B."/>
            <person name="Zhang Y."/>
            <person name="Chen Z."/>
            <person name="Xu S."/>
            <person name="Zhu R."/>
            <person name="Wang S."/>
            <person name="Zhang T."/>
            <person name="Zhao G."/>
        </authorList>
    </citation>
    <scope>NUCLEOTIDE SEQUENCE [LARGE SCALE GENOMIC DNA]</scope>
    <source>
        <strain evidence="3">cv. Xinhai21</strain>
        <tissue evidence="2">Leaf</tissue>
    </source>
</reference>
<evidence type="ECO:0000313" key="3">
    <source>
        <dbReference type="Proteomes" id="UP000239757"/>
    </source>
</evidence>
<proteinExistence type="predicted"/>
<name>A0A2P5WTA3_GOSBA</name>
<dbReference type="AlphaFoldDB" id="A0A2P5WTA3"/>
<dbReference type="OrthoDB" id="10431361at2759"/>
<feature type="region of interest" description="Disordered" evidence="1">
    <location>
        <begin position="1"/>
        <end position="31"/>
    </location>
</feature>
<dbReference type="Proteomes" id="UP000239757">
    <property type="component" value="Unassembled WGS sequence"/>
</dbReference>
<gene>
    <name evidence="2" type="ORF">GOBAR_AA26350</name>
</gene>
<evidence type="ECO:0000313" key="2">
    <source>
        <dbReference type="EMBL" id="PPR94314.1"/>
    </source>
</evidence>
<dbReference type="EMBL" id="KZ666572">
    <property type="protein sequence ID" value="PPR94314.1"/>
    <property type="molecule type" value="Genomic_DNA"/>
</dbReference>
<sequence>MAGSVSLGEFPDGDVGLAGDHNTKKVHFKYPNSDSDMKMVDRLSPMAKLSWKEMLGKWDRRMNQAKWNHAGARGKEEFQPP</sequence>
<accession>A0A2P5WTA3</accession>
<protein>
    <submittedName>
        <fullName evidence="2">Uncharacterized protein</fullName>
    </submittedName>
</protein>